<proteinExistence type="predicted"/>
<dbReference type="AlphaFoldDB" id="C5MDN3"/>
<organism evidence="2 3">
    <name type="scientific">Candida tropicalis (strain ATCC MYA-3404 / T1)</name>
    <name type="common">Yeast</name>
    <dbReference type="NCBI Taxonomy" id="294747"/>
    <lineage>
        <taxon>Eukaryota</taxon>
        <taxon>Fungi</taxon>
        <taxon>Dikarya</taxon>
        <taxon>Ascomycota</taxon>
        <taxon>Saccharomycotina</taxon>
        <taxon>Pichiomycetes</taxon>
        <taxon>Debaryomycetaceae</taxon>
        <taxon>Candida/Lodderomyces clade</taxon>
        <taxon>Candida</taxon>
    </lineage>
</organism>
<feature type="chain" id="PRO_5002952859" evidence="1">
    <location>
        <begin position="20"/>
        <end position="159"/>
    </location>
</feature>
<dbReference type="GeneID" id="8301411"/>
<dbReference type="Proteomes" id="UP000002037">
    <property type="component" value="Unassembled WGS sequence"/>
</dbReference>
<reference evidence="2 3" key="1">
    <citation type="journal article" date="2009" name="Nature">
        <title>Evolution of pathogenicity and sexual reproduction in eight Candida genomes.</title>
        <authorList>
            <person name="Butler G."/>
            <person name="Rasmussen M.D."/>
            <person name="Lin M.F."/>
            <person name="Santos M.A."/>
            <person name="Sakthikumar S."/>
            <person name="Munro C.A."/>
            <person name="Rheinbay E."/>
            <person name="Grabherr M."/>
            <person name="Forche A."/>
            <person name="Reedy J.L."/>
            <person name="Agrafioti I."/>
            <person name="Arnaud M.B."/>
            <person name="Bates S."/>
            <person name="Brown A.J."/>
            <person name="Brunke S."/>
            <person name="Costanzo M.C."/>
            <person name="Fitzpatrick D.A."/>
            <person name="de Groot P.W."/>
            <person name="Harris D."/>
            <person name="Hoyer L.L."/>
            <person name="Hube B."/>
            <person name="Klis F.M."/>
            <person name="Kodira C."/>
            <person name="Lennard N."/>
            <person name="Logue M.E."/>
            <person name="Martin R."/>
            <person name="Neiman A.M."/>
            <person name="Nikolaou E."/>
            <person name="Quail M.A."/>
            <person name="Quinn J."/>
            <person name="Santos M.C."/>
            <person name="Schmitzberger F.F."/>
            <person name="Sherlock G."/>
            <person name="Shah P."/>
            <person name="Silverstein K.A."/>
            <person name="Skrzypek M.S."/>
            <person name="Soll D."/>
            <person name="Staggs R."/>
            <person name="Stansfield I."/>
            <person name="Stumpf M.P."/>
            <person name="Sudbery P.E."/>
            <person name="Srikantha T."/>
            <person name="Zeng Q."/>
            <person name="Berman J."/>
            <person name="Berriman M."/>
            <person name="Heitman J."/>
            <person name="Gow N.A."/>
            <person name="Lorenz M.C."/>
            <person name="Birren B.W."/>
            <person name="Kellis M."/>
            <person name="Cuomo C.A."/>
        </authorList>
    </citation>
    <scope>NUCLEOTIDE SEQUENCE [LARGE SCALE GENOMIC DNA]</scope>
    <source>
        <strain evidence="3">ATCC MYA-3404 / T1</strain>
    </source>
</reference>
<keyword evidence="1" id="KW-0732">Signal</keyword>
<name>C5MDN3_CANTT</name>
<protein>
    <submittedName>
        <fullName evidence="2">Uncharacterized protein</fullName>
    </submittedName>
</protein>
<feature type="signal peptide" evidence="1">
    <location>
        <begin position="1"/>
        <end position="19"/>
    </location>
</feature>
<keyword evidence="3" id="KW-1185">Reference proteome</keyword>
<dbReference type="EMBL" id="GG692399">
    <property type="protein sequence ID" value="EER32114.1"/>
    <property type="molecule type" value="Genomic_DNA"/>
</dbReference>
<gene>
    <name evidence="2" type="ORF">CTRG_03785</name>
</gene>
<sequence>MKLNFLFVTFLCFISPVFSCLYNVYLYVKSNDKDVNGDWLYPVREGKGINYFFLGSQNRAKKLIYDDKNKYIYEQVDSHTRWYYLINKNILQLSGGKPYKVNIKNDGELDFGGDDNLWAVKNIKDPANHSKNNYAIVYYKNRKDVPKGAKKVKVYAKKA</sequence>
<dbReference type="HOGENOM" id="CLU_083354_1_0_1"/>
<accession>C5MDN3</accession>
<dbReference type="OrthoDB" id="4018368at2759"/>
<evidence type="ECO:0000313" key="3">
    <source>
        <dbReference type="Proteomes" id="UP000002037"/>
    </source>
</evidence>
<dbReference type="VEuPathDB" id="FungiDB:CTRG_03785"/>
<dbReference type="STRING" id="294747.C5MDN3"/>
<dbReference type="KEGG" id="ctp:CTRG_03785"/>
<dbReference type="RefSeq" id="XP_002549488.1">
    <property type="nucleotide sequence ID" value="XM_002549442.1"/>
</dbReference>
<evidence type="ECO:0000313" key="2">
    <source>
        <dbReference type="EMBL" id="EER32114.1"/>
    </source>
</evidence>
<evidence type="ECO:0000256" key="1">
    <source>
        <dbReference type="SAM" id="SignalP"/>
    </source>
</evidence>